<evidence type="ECO:0000313" key="7">
    <source>
        <dbReference type="EMBL" id="PYI52929.1"/>
    </source>
</evidence>
<evidence type="ECO:0000313" key="8">
    <source>
        <dbReference type="Proteomes" id="UP000247476"/>
    </source>
</evidence>
<reference evidence="7 8" key="1">
    <citation type="submission" date="2018-05" db="EMBL/GenBank/DDBJ databases">
        <title>Paenibacillus flagellatus sp. nov., isolated from selenium mineral soil.</title>
        <authorList>
            <person name="Dai X."/>
        </authorList>
    </citation>
    <scope>NUCLEOTIDE SEQUENCE [LARGE SCALE GENOMIC DNA]</scope>
    <source>
        <strain evidence="7 8">DXL2</strain>
    </source>
</reference>
<comment type="subcellular location">
    <subcellularLocation>
        <location evidence="1">Membrane</location>
        <topology evidence="1">Multi-pass membrane protein</topology>
    </subcellularLocation>
</comment>
<evidence type="ECO:0000256" key="4">
    <source>
        <dbReference type="ARBA" id="ARBA00023136"/>
    </source>
</evidence>
<evidence type="ECO:0000259" key="6">
    <source>
        <dbReference type="Pfam" id="PF04932"/>
    </source>
</evidence>
<organism evidence="7 8">
    <name type="scientific">Paenibacillus flagellatus</name>
    <dbReference type="NCBI Taxonomy" id="2211139"/>
    <lineage>
        <taxon>Bacteria</taxon>
        <taxon>Bacillati</taxon>
        <taxon>Bacillota</taxon>
        <taxon>Bacilli</taxon>
        <taxon>Bacillales</taxon>
        <taxon>Paenibacillaceae</taxon>
        <taxon>Paenibacillus</taxon>
    </lineage>
</organism>
<dbReference type="InterPro" id="IPR011990">
    <property type="entry name" value="TPR-like_helical_dom_sf"/>
</dbReference>
<keyword evidence="4 5" id="KW-0472">Membrane</keyword>
<protein>
    <submittedName>
        <fullName evidence="7">Polymerase</fullName>
    </submittedName>
</protein>
<sequence>MVRFCRILQGKRRINMPDSLKRSYAESLKNQQKKGQDKDSLLFWLMFCFTTIFLFWAPFQKGLFNGYSISFATPIYYGVIWSAALLALLSIYLFYHWKVNSTADLISVLIWLIPLTFSLSYFTAVSQYYASNQLFIQLVYITFFLIALYISKSYTGAILLQNSIMASSYFIVIFGLFNWLGNNSFIFSLVRWFTLGMGDLPFYQNAVLETRLTSVFQYPNSYAAFLIAILLSALFLVTSSKKRITIVFHSFMVVPIIISFFLTLSRGGLVILPIVVVVVLPLLKPSRQILYVLYLIISFVSSVLVLGKLSNIGLELGKEYQAKLAYTGWSTLLIISFINMLLILSIHNFFSSWLERKLASFSKKRFAKLLIPASAIILGITSIYLLYNDTILTKLLPENVRSRIESINFQQHSVLERGAYYKDAIELFKDYPVLGAGGGAWAALYEKYQNSPYVSRQSHNYFLQNLVETGAIGFIMFIALLGFIFYLFIKHFWGNDDSNKDSHFIFYIISVALLIHSMIDFDLSFVYLGVLLFLSLGSMASVASYEKGQINFVKKPPNYTTKIYPSIVLIISVIVFYHTVQYINAYKLFNTAISNMNNNKNFNEIMNPLNQALKLQPNNPEYQFFKIDLLFQAYSQTKNESYFQEAQSSIKQLELTERHNRILLEKKIQLLTFKDQIQEAIKLVDSQIVDFPWDISLYEKSISMRLDLGDRARLQADDKLKEQYWNQAFDVYNQVQSKANELASLPEGQNQGQAFGLTPVIALSLGQIEFIRGNYESSANFLKAGLSSRLDIPFNRQITRWYLAALRKQNKDDQELLGKLLSHDINEQNEIQSLLDSKF</sequence>
<feature type="transmembrane region" description="Helical" evidence="5">
    <location>
        <begin position="525"/>
        <end position="543"/>
    </location>
</feature>
<evidence type="ECO:0000256" key="1">
    <source>
        <dbReference type="ARBA" id="ARBA00004141"/>
    </source>
</evidence>
<feature type="transmembrane region" description="Helical" evidence="5">
    <location>
        <begin position="470"/>
        <end position="489"/>
    </location>
</feature>
<feature type="transmembrane region" description="Helical" evidence="5">
    <location>
        <begin position="134"/>
        <end position="151"/>
    </location>
</feature>
<feature type="transmembrane region" description="Helical" evidence="5">
    <location>
        <begin position="75"/>
        <end position="95"/>
    </location>
</feature>
<dbReference type="Proteomes" id="UP000247476">
    <property type="component" value="Unassembled WGS sequence"/>
</dbReference>
<accession>A0A2V5K1A0</accession>
<feature type="transmembrane region" description="Helical" evidence="5">
    <location>
        <begin position="563"/>
        <end position="580"/>
    </location>
</feature>
<feature type="transmembrane region" description="Helical" evidence="5">
    <location>
        <begin position="267"/>
        <end position="283"/>
    </location>
</feature>
<dbReference type="EMBL" id="QJVJ01000008">
    <property type="protein sequence ID" value="PYI52929.1"/>
    <property type="molecule type" value="Genomic_DNA"/>
</dbReference>
<dbReference type="Pfam" id="PF04932">
    <property type="entry name" value="Wzy_C"/>
    <property type="match status" value="1"/>
</dbReference>
<feature type="transmembrane region" description="Helical" evidence="5">
    <location>
        <begin position="501"/>
        <end position="519"/>
    </location>
</feature>
<proteinExistence type="predicted"/>
<dbReference type="Gene3D" id="1.25.40.10">
    <property type="entry name" value="Tetratricopeptide repeat domain"/>
    <property type="match status" value="1"/>
</dbReference>
<evidence type="ECO:0000256" key="5">
    <source>
        <dbReference type="SAM" id="Phobius"/>
    </source>
</evidence>
<keyword evidence="8" id="KW-1185">Reference proteome</keyword>
<evidence type="ECO:0000256" key="2">
    <source>
        <dbReference type="ARBA" id="ARBA00022692"/>
    </source>
</evidence>
<keyword evidence="2 5" id="KW-0812">Transmembrane</keyword>
<feature type="transmembrane region" description="Helical" evidence="5">
    <location>
        <begin position="102"/>
        <end position="122"/>
    </location>
</feature>
<gene>
    <name evidence="7" type="ORF">DLM86_18150</name>
</gene>
<dbReference type="GO" id="GO:0016020">
    <property type="term" value="C:membrane"/>
    <property type="evidence" value="ECO:0007669"/>
    <property type="project" value="UniProtKB-SubCell"/>
</dbReference>
<dbReference type="AlphaFoldDB" id="A0A2V5K1A0"/>
<feature type="transmembrane region" description="Helical" evidence="5">
    <location>
        <begin position="244"/>
        <end position="261"/>
    </location>
</feature>
<comment type="caution">
    <text evidence="7">The sequence shown here is derived from an EMBL/GenBank/DDBJ whole genome shotgun (WGS) entry which is preliminary data.</text>
</comment>
<dbReference type="PANTHER" id="PTHR37422">
    <property type="entry name" value="TEICHURONIC ACID BIOSYNTHESIS PROTEIN TUAE"/>
    <property type="match status" value="1"/>
</dbReference>
<feature type="domain" description="O-antigen ligase-related" evidence="6">
    <location>
        <begin position="360"/>
        <end position="478"/>
    </location>
</feature>
<feature type="transmembrane region" description="Helical" evidence="5">
    <location>
        <begin position="221"/>
        <end position="237"/>
    </location>
</feature>
<feature type="transmembrane region" description="Helical" evidence="5">
    <location>
        <begin position="290"/>
        <end position="309"/>
    </location>
</feature>
<dbReference type="InterPro" id="IPR007016">
    <property type="entry name" value="O-antigen_ligase-rel_domated"/>
</dbReference>
<dbReference type="InterPro" id="IPR051533">
    <property type="entry name" value="WaaL-like"/>
</dbReference>
<feature type="transmembrane region" description="Helical" evidence="5">
    <location>
        <begin position="329"/>
        <end position="354"/>
    </location>
</feature>
<feature type="transmembrane region" description="Helical" evidence="5">
    <location>
        <begin position="366"/>
        <end position="387"/>
    </location>
</feature>
<keyword evidence="3 5" id="KW-1133">Transmembrane helix</keyword>
<dbReference type="PANTHER" id="PTHR37422:SF13">
    <property type="entry name" value="LIPOPOLYSACCHARIDE BIOSYNTHESIS PROTEIN PA4999-RELATED"/>
    <property type="match status" value="1"/>
</dbReference>
<evidence type="ECO:0000256" key="3">
    <source>
        <dbReference type="ARBA" id="ARBA00022989"/>
    </source>
</evidence>
<feature type="transmembrane region" description="Helical" evidence="5">
    <location>
        <begin position="41"/>
        <end position="59"/>
    </location>
</feature>
<name>A0A2V5K1A0_9BACL</name>
<feature type="transmembrane region" description="Helical" evidence="5">
    <location>
        <begin position="163"/>
        <end position="181"/>
    </location>
</feature>